<feature type="domain" description="Peptidase metallopeptidase" evidence="10">
    <location>
        <begin position="60"/>
        <end position="239"/>
    </location>
</feature>
<dbReference type="PROSITE" id="PS00330">
    <property type="entry name" value="HEMOLYSIN_CALCIUM"/>
    <property type="match status" value="4"/>
</dbReference>
<evidence type="ECO:0000256" key="1">
    <source>
        <dbReference type="ARBA" id="ARBA00001913"/>
    </source>
</evidence>
<dbReference type="InterPro" id="IPR001818">
    <property type="entry name" value="Pept_M10_metallopeptidase"/>
</dbReference>
<dbReference type="InterPro" id="IPR050557">
    <property type="entry name" value="RTX_toxin/Mannuronan_C5-epim"/>
</dbReference>
<evidence type="ECO:0000256" key="8">
    <source>
        <dbReference type="ARBA" id="ARBA00022801"/>
    </source>
</evidence>
<dbReference type="GO" id="GO:0008270">
    <property type="term" value="F:zinc ion binding"/>
    <property type="evidence" value="ECO:0007669"/>
    <property type="project" value="InterPro"/>
</dbReference>
<reference evidence="11 12" key="1">
    <citation type="submission" date="2018-05" db="EMBL/GenBank/DDBJ databases">
        <title>Zavarzinia sp. HR-AS.</title>
        <authorList>
            <person name="Lee Y."/>
            <person name="Jeon C.O."/>
        </authorList>
    </citation>
    <scope>NUCLEOTIDE SEQUENCE [LARGE SCALE GENOMIC DNA]</scope>
    <source>
        <strain evidence="11 12">HR-AS</strain>
    </source>
</reference>
<dbReference type="Pfam" id="PF00353">
    <property type="entry name" value="HemolysinCabind"/>
    <property type="match status" value="3"/>
</dbReference>
<dbReference type="Pfam" id="PF08548">
    <property type="entry name" value="Peptidase_M10_C"/>
    <property type="match status" value="1"/>
</dbReference>
<dbReference type="GO" id="GO:0005509">
    <property type="term" value="F:calcium ion binding"/>
    <property type="evidence" value="ECO:0007669"/>
    <property type="project" value="InterPro"/>
</dbReference>
<evidence type="ECO:0000313" key="11">
    <source>
        <dbReference type="EMBL" id="PWR19310.1"/>
    </source>
</evidence>
<comment type="caution">
    <text evidence="11">The sequence shown here is derived from an EMBL/GenBank/DDBJ whole genome shotgun (WGS) entry which is preliminary data.</text>
</comment>
<evidence type="ECO:0000256" key="7">
    <source>
        <dbReference type="ARBA" id="ARBA00022737"/>
    </source>
</evidence>
<evidence type="ECO:0000256" key="2">
    <source>
        <dbReference type="ARBA" id="ARBA00004613"/>
    </source>
</evidence>
<evidence type="ECO:0000256" key="6">
    <source>
        <dbReference type="ARBA" id="ARBA00022723"/>
    </source>
</evidence>
<dbReference type="GO" id="GO:0005615">
    <property type="term" value="C:extracellular space"/>
    <property type="evidence" value="ECO:0007669"/>
    <property type="project" value="InterPro"/>
</dbReference>
<keyword evidence="7" id="KW-0677">Repeat</keyword>
<protein>
    <recommendedName>
        <fullName evidence="10">Peptidase metallopeptidase domain-containing protein</fullName>
    </recommendedName>
</protein>
<dbReference type="SUPFAM" id="SSF51120">
    <property type="entry name" value="beta-Roll"/>
    <property type="match status" value="3"/>
</dbReference>
<gene>
    <name evidence="11" type="ORF">DKG74_17685</name>
</gene>
<dbReference type="PRINTS" id="PR00313">
    <property type="entry name" value="CABNDNGRPT"/>
</dbReference>
<keyword evidence="9" id="KW-0862">Zinc</keyword>
<keyword evidence="4" id="KW-0964">Secreted</keyword>
<proteinExistence type="inferred from homology"/>
<keyword evidence="5" id="KW-0645">Protease</keyword>
<evidence type="ECO:0000256" key="5">
    <source>
        <dbReference type="ARBA" id="ARBA00022670"/>
    </source>
</evidence>
<dbReference type="GO" id="GO:0006508">
    <property type="term" value="P:proteolysis"/>
    <property type="evidence" value="ECO:0007669"/>
    <property type="project" value="UniProtKB-KW"/>
</dbReference>
<evidence type="ECO:0000259" key="10">
    <source>
        <dbReference type="SMART" id="SM00235"/>
    </source>
</evidence>
<accession>A0A317DZI5</accession>
<dbReference type="Pfam" id="PF00413">
    <property type="entry name" value="Peptidase_M10"/>
    <property type="match status" value="1"/>
</dbReference>
<evidence type="ECO:0000256" key="3">
    <source>
        <dbReference type="ARBA" id="ARBA00009490"/>
    </source>
</evidence>
<evidence type="ECO:0000256" key="4">
    <source>
        <dbReference type="ARBA" id="ARBA00022525"/>
    </source>
</evidence>
<comment type="cofactor">
    <cofactor evidence="1">
        <name>Ca(2+)</name>
        <dbReference type="ChEBI" id="CHEBI:29108"/>
    </cofactor>
</comment>
<dbReference type="AlphaFoldDB" id="A0A317DZI5"/>
<comment type="subcellular location">
    <subcellularLocation>
        <location evidence="2">Secreted</location>
    </subcellularLocation>
</comment>
<dbReference type="InterPro" id="IPR034033">
    <property type="entry name" value="Serralysin-like"/>
</dbReference>
<evidence type="ECO:0000313" key="12">
    <source>
        <dbReference type="Proteomes" id="UP000245461"/>
    </source>
</evidence>
<dbReference type="GO" id="GO:0004222">
    <property type="term" value="F:metalloendopeptidase activity"/>
    <property type="evidence" value="ECO:0007669"/>
    <property type="project" value="InterPro"/>
</dbReference>
<dbReference type="EMBL" id="QGLE01000012">
    <property type="protein sequence ID" value="PWR19310.1"/>
    <property type="molecule type" value="Genomic_DNA"/>
</dbReference>
<dbReference type="InterPro" id="IPR001343">
    <property type="entry name" value="Hemolysn_Ca-bd"/>
</dbReference>
<dbReference type="InterPro" id="IPR006026">
    <property type="entry name" value="Peptidase_Metallo"/>
</dbReference>
<dbReference type="Proteomes" id="UP000245461">
    <property type="component" value="Unassembled WGS sequence"/>
</dbReference>
<dbReference type="SUPFAM" id="SSF55486">
    <property type="entry name" value="Metalloproteases ('zincins'), catalytic domain"/>
    <property type="match status" value="1"/>
</dbReference>
<dbReference type="PANTHER" id="PTHR38340:SF1">
    <property type="entry name" value="S-LAYER PROTEIN"/>
    <property type="match status" value="1"/>
</dbReference>
<dbReference type="InterPro" id="IPR013858">
    <property type="entry name" value="Peptidase_M10B_C"/>
</dbReference>
<dbReference type="PANTHER" id="PTHR38340">
    <property type="entry name" value="S-LAYER PROTEIN"/>
    <property type="match status" value="1"/>
</dbReference>
<dbReference type="GO" id="GO:0031012">
    <property type="term" value="C:extracellular matrix"/>
    <property type="evidence" value="ECO:0007669"/>
    <property type="project" value="InterPro"/>
</dbReference>
<name>A0A317DZI5_9PROT</name>
<dbReference type="CDD" id="cd04277">
    <property type="entry name" value="ZnMc_serralysin_like"/>
    <property type="match status" value="1"/>
</dbReference>
<dbReference type="Gene3D" id="3.40.390.10">
    <property type="entry name" value="Collagenase (Catalytic Domain)"/>
    <property type="match status" value="1"/>
</dbReference>
<dbReference type="InterPro" id="IPR024079">
    <property type="entry name" value="MetalloPept_cat_dom_sf"/>
</dbReference>
<sequence length="608" mass="63375">MASVTGPDRTSGCGHWHGTIKWCPPLDRGDTVAQISNYRALLSGSTWSAPYGELAPGRSAFVTFSFPTVVPGHVAEFEGASAAATWQAFTTSEIIAARSALKTWGDVSGITFLEVKGTDADIVFNKLDFSTTDVAGAAGYAYYPTLYSDWTGELVSSAIGGDVFITTEQSFSTDGLRHILLHEIGHAIGLKHPFESSEENPDTLTAATDDGDHTVMSYNDYFPSLGTFDRQAARAIYGSADGANLESWSWDAARKTLTLTGTAAADTIYGSTAADVIAGGAGDDTIQGRAGNDRIDGGAGNDTLFGGDGNDLFLLPSGDDTIDGGAGLDTLDLSAVTGAIVMSTVMDAAHVARLDFGADEVLIFAVESIRGGSGKDTLGVHRYSGYDGGFSLYGNGGNDLLNISLGNDRLDGGAGYDTVSMAEASGAAVVDLGSTAAQRVGSSRDIFVGIENLIGTDYNDTLTGTDAKNSLFGGAGVDRISGGGGVDRLDGGDGNDRMTGGEGRDLFVWGAETPARLLVGDKDTITDFEHGIDRIDLRAINIHDGYAMTADNFTWIGDSALSGAAGELHYRYSTENTLIEGTLHTGSQKFTIVLSGLVTLDRGDFLLS</sequence>
<dbReference type="InterPro" id="IPR011049">
    <property type="entry name" value="Serralysin-like_metalloprot_C"/>
</dbReference>
<organism evidence="11 12">
    <name type="scientific">Zavarzinia aquatilis</name>
    <dbReference type="NCBI Taxonomy" id="2211142"/>
    <lineage>
        <taxon>Bacteria</taxon>
        <taxon>Pseudomonadati</taxon>
        <taxon>Pseudomonadota</taxon>
        <taxon>Alphaproteobacteria</taxon>
        <taxon>Rhodospirillales</taxon>
        <taxon>Zavarziniaceae</taxon>
        <taxon>Zavarzinia</taxon>
    </lineage>
</organism>
<keyword evidence="6" id="KW-0479">Metal-binding</keyword>
<keyword evidence="12" id="KW-1185">Reference proteome</keyword>
<comment type="similarity">
    <text evidence="3">Belongs to the peptidase M10B family.</text>
</comment>
<dbReference type="Gene3D" id="2.150.10.10">
    <property type="entry name" value="Serralysin-like metalloprotease, C-terminal"/>
    <property type="match status" value="2"/>
</dbReference>
<dbReference type="InterPro" id="IPR018511">
    <property type="entry name" value="Hemolysin-typ_Ca-bd_CS"/>
</dbReference>
<dbReference type="SMART" id="SM00235">
    <property type="entry name" value="ZnMc"/>
    <property type="match status" value="1"/>
</dbReference>
<evidence type="ECO:0000256" key="9">
    <source>
        <dbReference type="ARBA" id="ARBA00022833"/>
    </source>
</evidence>
<keyword evidence="8" id="KW-0378">Hydrolase</keyword>